<comment type="caution">
    <text evidence="2">The sequence shown here is derived from an EMBL/GenBank/DDBJ whole genome shotgun (WGS) entry which is preliminary data.</text>
</comment>
<dbReference type="PANTHER" id="PTHR43642">
    <property type="entry name" value="HYBRID SIGNAL TRANSDUCTION HISTIDINE KINASE G"/>
    <property type="match status" value="1"/>
</dbReference>
<keyword evidence="3" id="KW-1185">Reference proteome</keyword>
<dbReference type="CDD" id="cd14014">
    <property type="entry name" value="STKc_PknB_like"/>
    <property type="match status" value="1"/>
</dbReference>
<dbReference type="GO" id="GO:0005524">
    <property type="term" value="F:ATP binding"/>
    <property type="evidence" value="ECO:0007669"/>
    <property type="project" value="InterPro"/>
</dbReference>
<keyword evidence="2" id="KW-0723">Serine/threonine-protein kinase</keyword>
<protein>
    <submittedName>
        <fullName evidence="2">Serine/threonine protein kinase</fullName>
    </submittedName>
</protein>
<dbReference type="SUPFAM" id="SSF56112">
    <property type="entry name" value="Protein kinase-like (PK-like)"/>
    <property type="match status" value="1"/>
</dbReference>
<evidence type="ECO:0000313" key="3">
    <source>
        <dbReference type="Proteomes" id="UP000588068"/>
    </source>
</evidence>
<reference evidence="2 3" key="1">
    <citation type="submission" date="2020-08" db="EMBL/GenBank/DDBJ databases">
        <title>Genomic Encyclopedia of Type Strains, Phase IV (KMG-IV): sequencing the most valuable type-strain genomes for metagenomic binning, comparative biology and taxonomic classification.</title>
        <authorList>
            <person name="Goeker M."/>
        </authorList>
    </citation>
    <scope>NUCLEOTIDE SEQUENCE [LARGE SCALE GENOMIC DNA]</scope>
    <source>
        <strain evidence="2 3">DSM 26723</strain>
    </source>
</reference>
<dbReference type="InterPro" id="IPR041664">
    <property type="entry name" value="AAA_16"/>
</dbReference>
<dbReference type="EMBL" id="JACHHZ010000006">
    <property type="protein sequence ID" value="MBB6095611.1"/>
    <property type="molecule type" value="Genomic_DNA"/>
</dbReference>
<organism evidence="2 3">
    <name type="scientific">Povalibacter uvarum</name>
    <dbReference type="NCBI Taxonomy" id="732238"/>
    <lineage>
        <taxon>Bacteria</taxon>
        <taxon>Pseudomonadati</taxon>
        <taxon>Pseudomonadota</taxon>
        <taxon>Gammaproteobacteria</taxon>
        <taxon>Steroidobacterales</taxon>
        <taxon>Steroidobacteraceae</taxon>
        <taxon>Povalibacter</taxon>
    </lineage>
</organism>
<dbReference type="SMART" id="SM00220">
    <property type="entry name" value="S_TKc"/>
    <property type="match status" value="1"/>
</dbReference>
<dbReference type="Proteomes" id="UP000588068">
    <property type="component" value="Unassembled WGS sequence"/>
</dbReference>
<dbReference type="GO" id="GO:0004674">
    <property type="term" value="F:protein serine/threonine kinase activity"/>
    <property type="evidence" value="ECO:0007669"/>
    <property type="project" value="UniProtKB-KW"/>
</dbReference>
<keyword evidence="2" id="KW-0808">Transferase</keyword>
<dbReference type="InterPro" id="IPR053159">
    <property type="entry name" value="Hybrid_Histidine_Kinase"/>
</dbReference>
<dbReference type="RefSeq" id="WP_184335014.1">
    <property type="nucleotide sequence ID" value="NZ_JACHHZ010000006.1"/>
</dbReference>
<dbReference type="PANTHER" id="PTHR43642:SF1">
    <property type="entry name" value="HYBRID SIGNAL TRANSDUCTION HISTIDINE KINASE G"/>
    <property type="match status" value="1"/>
</dbReference>
<gene>
    <name evidence="2" type="ORF">HNQ60_004502</name>
</gene>
<feature type="domain" description="Protein kinase" evidence="1">
    <location>
        <begin position="1"/>
        <end position="279"/>
    </location>
</feature>
<evidence type="ECO:0000313" key="2">
    <source>
        <dbReference type="EMBL" id="MBB6095611.1"/>
    </source>
</evidence>
<dbReference type="Gene3D" id="3.40.50.300">
    <property type="entry name" value="P-loop containing nucleotide triphosphate hydrolases"/>
    <property type="match status" value="1"/>
</dbReference>
<evidence type="ECO:0000259" key="1">
    <source>
        <dbReference type="PROSITE" id="PS50011"/>
    </source>
</evidence>
<dbReference type="Pfam" id="PF00069">
    <property type="entry name" value="Pkinase"/>
    <property type="match status" value="1"/>
</dbReference>
<name>A0A841HQI1_9GAMM</name>
<dbReference type="InterPro" id="IPR027417">
    <property type="entry name" value="P-loop_NTPase"/>
</dbReference>
<dbReference type="InterPro" id="IPR000719">
    <property type="entry name" value="Prot_kinase_dom"/>
</dbReference>
<dbReference type="AlphaFoldDB" id="A0A841HQI1"/>
<dbReference type="SUPFAM" id="SSF52540">
    <property type="entry name" value="P-loop containing nucleoside triphosphate hydrolases"/>
    <property type="match status" value="1"/>
</dbReference>
<keyword evidence="2" id="KW-0418">Kinase</keyword>
<dbReference type="Pfam" id="PF13191">
    <property type="entry name" value="AAA_16"/>
    <property type="match status" value="1"/>
</dbReference>
<proteinExistence type="predicted"/>
<dbReference type="Gene3D" id="1.10.510.10">
    <property type="entry name" value="Transferase(Phosphotransferase) domain 1"/>
    <property type="match status" value="1"/>
</dbReference>
<sequence>MRLSNPQLIESVPAGAEILWHDTERAFCKLRGDGGSSGGYAFIPVPPDADYPTVEGLSRLTREYELKDHLDASWAVRPLELVRTDGRTMLIVDYAGGEPLDHIVQGPMEIGKFLRLAIGMSGALSRLHGRGVIHKDIKLANVLADADTEKIWLTGFGIASRLPRERQPPAPPEFIAGTLAYMAPEQTGRVNRSIDSRSDLYSLGVTFYEMLTGALPFTAADPMEWVHCHIARQPPAPIERRADLPQSVSAITMKLLSKTAEERYQTAAGVEGDLRRCLLEWESQRLVSDFAPGVREAPDRLNIPERLYGRDVEIDTLLTAFDRIVAGGRPELVLVSGYSGIGKSAVVNELHKPLVPPRGLFASGKFDQYKRDIPYATLAQAFQSLVRPLLSKNERELQIWSDALREALDPNASLIVDLVPELRHIMGEQPPVPELAPQEAQRRFQLVFRRFISVFATPEHPLALFLDDLQWLDVATLDLLEDLLTQPDLQNLLLIGAYRDNEVSATHPLMRKLQIMRQGGATLRDIVLAPLTRDDLEQLLSDSLRCEPERAAPLAHLLHEKTTGNPFFAIQFIGTLADEGLLAFDYVGGRWEWNLESIRAKGYTDNVVELMVGKLARLPAATQKALQQFACMGNRAEFGMLSMVYEESVDRLHGHLWDAVLAGLIFRSEDSYRFLHDRVQEAAYSLIPQQQRAAAHLHIGMLLAEHTPAAHVEESVFEIVNQLNRGSHLIASTGQRERVADLNLIAGRRAKVSTAYVSALKYLRAGRALLGEETWDQNYGLIFAIEYLMAECELLTADMIAAEERLSELARRARNRHDYCVVTRLRLTLYTTLDRSDRSVDVFLEWLRKLPRQGHNSKVDFPALARLGMKVRGGTRPRL</sequence>
<accession>A0A841HQI1</accession>
<feature type="non-terminal residue" evidence="2">
    <location>
        <position position="879"/>
    </location>
</feature>
<dbReference type="InterPro" id="IPR011009">
    <property type="entry name" value="Kinase-like_dom_sf"/>
</dbReference>
<dbReference type="PROSITE" id="PS50011">
    <property type="entry name" value="PROTEIN_KINASE_DOM"/>
    <property type="match status" value="1"/>
</dbReference>